<reference evidence="2" key="1">
    <citation type="submission" date="2023-03" db="EMBL/GenBank/DDBJ databases">
        <title>Massive genome expansion in bonnet fungi (Mycena s.s.) driven by repeated elements and novel gene families across ecological guilds.</title>
        <authorList>
            <consortium name="Lawrence Berkeley National Laboratory"/>
            <person name="Harder C.B."/>
            <person name="Miyauchi S."/>
            <person name="Viragh M."/>
            <person name="Kuo A."/>
            <person name="Thoen E."/>
            <person name="Andreopoulos B."/>
            <person name="Lu D."/>
            <person name="Skrede I."/>
            <person name="Drula E."/>
            <person name="Henrissat B."/>
            <person name="Morin E."/>
            <person name="Kohler A."/>
            <person name="Barry K."/>
            <person name="LaButti K."/>
            <person name="Morin E."/>
            <person name="Salamov A."/>
            <person name="Lipzen A."/>
            <person name="Mereny Z."/>
            <person name="Hegedus B."/>
            <person name="Baldrian P."/>
            <person name="Stursova M."/>
            <person name="Weitz H."/>
            <person name="Taylor A."/>
            <person name="Grigoriev I.V."/>
            <person name="Nagy L.G."/>
            <person name="Martin F."/>
            <person name="Kauserud H."/>
        </authorList>
    </citation>
    <scope>NUCLEOTIDE SEQUENCE</scope>
    <source>
        <strain evidence="2">CBHHK173m</strain>
    </source>
</reference>
<comment type="caution">
    <text evidence="2">The sequence shown here is derived from an EMBL/GenBank/DDBJ whole genome shotgun (WGS) entry which is preliminary data.</text>
</comment>
<gene>
    <name evidence="2" type="ORF">B0H15DRAFT_956072</name>
</gene>
<dbReference type="AlphaFoldDB" id="A0AAD6XJQ7"/>
<accession>A0AAD6XJQ7</accession>
<keyword evidence="3" id="KW-1185">Reference proteome</keyword>
<dbReference type="EMBL" id="JARJCN010000087">
    <property type="protein sequence ID" value="KAJ7075960.1"/>
    <property type="molecule type" value="Genomic_DNA"/>
</dbReference>
<sequence>MTSLAEIRRLFGPSIRPHADCNARHRALLRKTAELISQSRLDRIFDKTNNLRCVMGGKYNSTQFGVIQQNYVRNLRLITNQTEPLDPEALRAFEAYRDALDGHYMKNGHHYTIRGAGNLSGLQGAEQTWHDFAVPYLARQGRTRPDWALEPLPGLQRVRVGPPLPPPARTPAARLPAVAAVALRPFPTLATPPPSSSSPTPAPGRRLRRICIPAPPPVASGSRLRRHSTPAPPVASGSRLPPLMAEAQTERRPLKRKFNFLDEIDISSDDDDEPAQKRSRIFIDLTGDD</sequence>
<name>A0AAD6XJQ7_9AGAR</name>
<feature type="region of interest" description="Disordered" evidence="1">
    <location>
        <begin position="187"/>
        <end position="289"/>
    </location>
</feature>
<feature type="compositionally biased region" description="Acidic residues" evidence="1">
    <location>
        <begin position="262"/>
        <end position="273"/>
    </location>
</feature>
<dbReference type="Proteomes" id="UP001222325">
    <property type="component" value="Unassembled WGS sequence"/>
</dbReference>
<evidence type="ECO:0000256" key="1">
    <source>
        <dbReference type="SAM" id="MobiDB-lite"/>
    </source>
</evidence>
<protein>
    <submittedName>
        <fullName evidence="2">Uncharacterized protein</fullName>
    </submittedName>
</protein>
<evidence type="ECO:0000313" key="3">
    <source>
        <dbReference type="Proteomes" id="UP001222325"/>
    </source>
</evidence>
<organism evidence="2 3">
    <name type="scientific">Mycena belliarum</name>
    <dbReference type="NCBI Taxonomy" id="1033014"/>
    <lineage>
        <taxon>Eukaryota</taxon>
        <taxon>Fungi</taxon>
        <taxon>Dikarya</taxon>
        <taxon>Basidiomycota</taxon>
        <taxon>Agaricomycotina</taxon>
        <taxon>Agaricomycetes</taxon>
        <taxon>Agaricomycetidae</taxon>
        <taxon>Agaricales</taxon>
        <taxon>Marasmiineae</taxon>
        <taxon>Mycenaceae</taxon>
        <taxon>Mycena</taxon>
    </lineage>
</organism>
<evidence type="ECO:0000313" key="2">
    <source>
        <dbReference type="EMBL" id="KAJ7075960.1"/>
    </source>
</evidence>
<feature type="compositionally biased region" description="Pro residues" evidence="1">
    <location>
        <begin position="190"/>
        <end position="202"/>
    </location>
</feature>
<proteinExistence type="predicted"/>